<evidence type="ECO:0000256" key="4">
    <source>
        <dbReference type="ARBA" id="ARBA00022803"/>
    </source>
</evidence>
<evidence type="ECO:0000256" key="6">
    <source>
        <dbReference type="SAM" id="Phobius"/>
    </source>
</evidence>
<keyword evidence="6" id="KW-1133">Transmembrane helix</keyword>
<comment type="caution">
    <text evidence="8">The sequence shown here is derived from an EMBL/GenBank/DDBJ whole genome shotgun (WGS) entry which is preliminary data.</text>
</comment>
<accession>A0ABR6KTK7</accession>
<evidence type="ECO:0000256" key="7">
    <source>
        <dbReference type="SAM" id="SignalP"/>
    </source>
</evidence>
<comment type="subcellular location">
    <subcellularLocation>
        <location evidence="1">Cytoplasm</location>
    </subcellularLocation>
</comment>
<proteinExistence type="inferred from homology"/>
<sequence length="572" mass="66662">MANRLKLILNLLLLFCLVACSRNTNISPLLKEAEGYMNERPDSALLLLDSITHREDMSKEQNALWCLLYTQAQDKNRIEHTSDSLIQIAVKYYEKTNLKNRKMQAYYYCGRVFQDLDDVLQTQTYYLKAYEVGKDLKEYSLLGRLCANLGTLYTFQGLYRPALDVQKEAADYFMQAEDSISLSMTYRNIARINVQENQLDSAITYYSKALSCSFASHKFYIFNELADVYGRVGDYNNGLSYAWKAYSQIKTADDSCLVSLTLGDLYLKSGKMDSAYYYLSFCQKSTNTYTLRDTYYSLSQLEKSRGNLNAYAIFQEQYDTFRDSIDRQTYMETVARLQSIYDYQLIEKKKEYYRQEANRKTNYLYGLFGGGALFLLVTVCIVFYLFKEKKKKEEQLNQSLRRQEQKYRESLQYLAERNAAIAELGQKTEMADDLKIQLDMVQGVINEKMLERASSPIAGIDRGKIFFASDLYQGLHTKWEILDNERWPEVVKWIDHVLYLNFTYKIKMMYPGISEMDLQICCLTKLGISVTRMAALLLRTSQAISLKRKRLYVKLTQKQGTAQDFDEYILSL</sequence>
<keyword evidence="2" id="KW-0963">Cytoplasm</keyword>
<feature type="chain" id="PRO_5045202845" description="Tetratricopeptide repeat protein" evidence="7">
    <location>
        <begin position="22"/>
        <end position="572"/>
    </location>
</feature>
<evidence type="ECO:0000313" key="9">
    <source>
        <dbReference type="Proteomes" id="UP000533637"/>
    </source>
</evidence>
<dbReference type="InterPro" id="IPR011990">
    <property type="entry name" value="TPR-like_helical_dom_sf"/>
</dbReference>
<dbReference type="RefSeq" id="WP_183672338.1">
    <property type="nucleotide sequence ID" value="NZ_BMPB01000016.1"/>
</dbReference>
<dbReference type="Proteomes" id="UP000533637">
    <property type="component" value="Unassembled WGS sequence"/>
</dbReference>
<name>A0ABR6KTK7_9BACT</name>
<evidence type="ECO:0000256" key="5">
    <source>
        <dbReference type="ARBA" id="ARBA00038253"/>
    </source>
</evidence>
<evidence type="ECO:0000256" key="2">
    <source>
        <dbReference type="ARBA" id="ARBA00022490"/>
    </source>
</evidence>
<evidence type="ECO:0000313" key="8">
    <source>
        <dbReference type="EMBL" id="MBB4624841.1"/>
    </source>
</evidence>
<dbReference type="EMBL" id="JACHOC010000012">
    <property type="protein sequence ID" value="MBB4624841.1"/>
    <property type="molecule type" value="Genomic_DNA"/>
</dbReference>
<keyword evidence="9" id="KW-1185">Reference proteome</keyword>
<protein>
    <recommendedName>
        <fullName evidence="10">Tetratricopeptide repeat protein</fullName>
    </recommendedName>
</protein>
<reference evidence="8 9" key="1">
    <citation type="submission" date="2020-08" db="EMBL/GenBank/DDBJ databases">
        <title>Genomic Encyclopedia of Type Strains, Phase IV (KMG-IV): sequencing the most valuable type-strain genomes for metagenomic binning, comparative biology and taxonomic classification.</title>
        <authorList>
            <person name="Goeker M."/>
        </authorList>
    </citation>
    <scope>NUCLEOTIDE SEQUENCE [LARGE SCALE GENOMIC DNA]</scope>
    <source>
        <strain evidence="8 9">DSM 102983</strain>
    </source>
</reference>
<evidence type="ECO:0000256" key="3">
    <source>
        <dbReference type="ARBA" id="ARBA00022737"/>
    </source>
</evidence>
<feature type="transmembrane region" description="Helical" evidence="6">
    <location>
        <begin position="363"/>
        <end position="386"/>
    </location>
</feature>
<comment type="similarity">
    <text evidence="5">Belongs to the Rap family.</text>
</comment>
<evidence type="ECO:0000256" key="1">
    <source>
        <dbReference type="ARBA" id="ARBA00004496"/>
    </source>
</evidence>
<keyword evidence="6" id="KW-0472">Membrane</keyword>
<keyword evidence="6" id="KW-0812">Transmembrane</keyword>
<evidence type="ECO:0008006" key="10">
    <source>
        <dbReference type="Google" id="ProtNLM"/>
    </source>
</evidence>
<feature type="signal peptide" evidence="7">
    <location>
        <begin position="1"/>
        <end position="21"/>
    </location>
</feature>
<dbReference type="Gene3D" id="1.25.40.10">
    <property type="entry name" value="Tetratricopeptide repeat domain"/>
    <property type="match status" value="1"/>
</dbReference>
<keyword evidence="7" id="KW-0732">Signal</keyword>
<keyword evidence="4" id="KW-0802">TPR repeat</keyword>
<organism evidence="8 9">
    <name type="scientific">Parabacteroides faecis</name>
    <dbReference type="NCBI Taxonomy" id="1217282"/>
    <lineage>
        <taxon>Bacteria</taxon>
        <taxon>Pseudomonadati</taxon>
        <taxon>Bacteroidota</taxon>
        <taxon>Bacteroidia</taxon>
        <taxon>Bacteroidales</taxon>
        <taxon>Tannerellaceae</taxon>
        <taxon>Parabacteroides</taxon>
    </lineage>
</organism>
<keyword evidence="3" id="KW-0677">Repeat</keyword>
<gene>
    <name evidence="8" type="ORF">GGQ57_004786</name>
</gene>
<dbReference type="PANTHER" id="PTHR46630:SF1">
    <property type="entry name" value="TETRATRICOPEPTIDE REPEAT PROTEIN 29"/>
    <property type="match status" value="1"/>
</dbReference>
<dbReference type="InterPro" id="IPR051476">
    <property type="entry name" value="Bac_ResReg_Asp_Phosphatase"/>
</dbReference>
<dbReference type="SUPFAM" id="SSF48452">
    <property type="entry name" value="TPR-like"/>
    <property type="match status" value="1"/>
</dbReference>
<dbReference type="PANTHER" id="PTHR46630">
    <property type="entry name" value="TETRATRICOPEPTIDE REPEAT PROTEIN 29"/>
    <property type="match status" value="1"/>
</dbReference>